<name>A0A290S8M8_9GAMM</name>
<dbReference type="GO" id="GO:0016491">
    <property type="term" value="F:oxidoreductase activity"/>
    <property type="evidence" value="ECO:0007669"/>
    <property type="project" value="UniProtKB-KW"/>
</dbReference>
<evidence type="ECO:0000256" key="2">
    <source>
        <dbReference type="ARBA" id="ARBA00023002"/>
    </source>
</evidence>
<protein>
    <recommendedName>
        <fullName evidence="5">Oxidoreductase</fullName>
    </recommendedName>
</protein>
<dbReference type="Proteomes" id="UP000016505">
    <property type="component" value="Chromosome II"/>
</dbReference>
<reference evidence="3 4" key="1">
    <citation type="journal article" date="2012" name="J. Bacteriol.">
        <title>Genome sequences of type strains of seven species of the marine bacterium Pseudoalteromonas.</title>
        <authorList>
            <person name="Xie B.B."/>
            <person name="Shu Y.L."/>
            <person name="Qin Q.L."/>
            <person name="Rong J.C."/>
            <person name="Zhang X.Y."/>
            <person name="Chen X.L."/>
            <person name="Shi M."/>
            <person name="He H.L."/>
            <person name="Zhou B.C."/>
            <person name="Zhang Y.Z."/>
        </authorList>
    </citation>
    <scope>NUCLEOTIDE SEQUENCE [LARGE SCALE GENOMIC DNA]</scope>
    <source>
        <strain evidence="3 4">A 37-1-2</strain>
    </source>
</reference>
<evidence type="ECO:0000313" key="3">
    <source>
        <dbReference type="EMBL" id="ATC88446.1"/>
    </source>
</evidence>
<dbReference type="InterPro" id="IPR002347">
    <property type="entry name" value="SDR_fam"/>
</dbReference>
<sequence>MAHIELRLYSFVNKEKTMAKEKIVLITGASSGIGEATAKTLVNNGHKVILTARREEQLNQLVAELGSDNALSVAADATDFTALESVVTKGIEKFGRLDVAFANAGMGVSTAGTEKGDPDEWSTMIDINIKALLWTAKLTLPHLRQNKGHFILTSSAAGRKPLGGSIYGATKWFAYGFGQNLAEEMSDWNGRCTTIAPGMVNTPFFDEAKPDKLDPQDVADAVLFAIEANQRNSVREIYLMPTN</sequence>
<evidence type="ECO:0000256" key="1">
    <source>
        <dbReference type="ARBA" id="ARBA00006484"/>
    </source>
</evidence>
<organism evidence="3 4">
    <name type="scientific">Pseudoalteromonas arctica A 37-1-2</name>
    <dbReference type="NCBI Taxonomy" id="1117313"/>
    <lineage>
        <taxon>Bacteria</taxon>
        <taxon>Pseudomonadati</taxon>
        <taxon>Pseudomonadota</taxon>
        <taxon>Gammaproteobacteria</taxon>
        <taxon>Alteromonadales</taxon>
        <taxon>Pseudoalteromonadaceae</taxon>
        <taxon>Pseudoalteromonas</taxon>
    </lineage>
</organism>
<comment type="similarity">
    <text evidence="1">Belongs to the short-chain dehydrogenases/reductases (SDR) family.</text>
</comment>
<dbReference type="EMBL" id="CP011026">
    <property type="protein sequence ID" value="ATC88446.1"/>
    <property type="molecule type" value="Genomic_DNA"/>
</dbReference>
<dbReference type="PANTHER" id="PTHR42901">
    <property type="entry name" value="ALCOHOL DEHYDROGENASE"/>
    <property type="match status" value="1"/>
</dbReference>
<dbReference type="SUPFAM" id="SSF51735">
    <property type="entry name" value="NAD(P)-binding Rossmann-fold domains"/>
    <property type="match status" value="1"/>
</dbReference>
<keyword evidence="2" id="KW-0560">Oxidoreductase</keyword>
<dbReference type="Pfam" id="PF00106">
    <property type="entry name" value="adh_short"/>
    <property type="match status" value="1"/>
</dbReference>
<evidence type="ECO:0000313" key="4">
    <source>
        <dbReference type="Proteomes" id="UP000016505"/>
    </source>
</evidence>
<accession>A0A290S8M8</accession>
<dbReference type="AlphaFoldDB" id="A0A290S8M8"/>
<dbReference type="InterPro" id="IPR020904">
    <property type="entry name" value="Sc_DH/Rdtase_CS"/>
</dbReference>
<dbReference type="InterPro" id="IPR036291">
    <property type="entry name" value="NAD(P)-bd_dom_sf"/>
</dbReference>
<gene>
    <name evidence="3" type="ORF">PARC_b0212</name>
</gene>
<dbReference type="PROSITE" id="PS00061">
    <property type="entry name" value="ADH_SHORT"/>
    <property type="match status" value="1"/>
</dbReference>
<dbReference type="PANTHER" id="PTHR42901:SF1">
    <property type="entry name" value="ALCOHOL DEHYDROGENASE"/>
    <property type="match status" value="1"/>
</dbReference>
<proteinExistence type="inferred from homology"/>
<dbReference type="Gene3D" id="3.40.50.720">
    <property type="entry name" value="NAD(P)-binding Rossmann-like Domain"/>
    <property type="match status" value="1"/>
</dbReference>
<evidence type="ECO:0008006" key="5">
    <source>
        <dbReference type="Google" id="ProtNLM"/>
    </source>
</evidence>
<dbReference type="KEGG" id="part:PARC_b0212"/>
<dbReference type="PRINTS" id="PR00081">
    <property type="entry name" value="GDHRDH"/>
</dbReference>